<dbReference type="EMBL" id="KN840639">
    <property type="protein sequence ID" value="KIP03017.1"/>
    <property type="molecule type" value="Genomic_DNA"/>
</dbReference>
<name>A0A0C3S1A6_PHLG1</name>
<evidence type="ECO:0000259" key="5">
    <source>
        <dbReference type="Pfam" id="PF07808"/>
    </source>
</evidence>
<feature type="region of interest" description="Disordered" evidence="4">
    <location>
        <begin position="238"/>
        <end position="428"/>
    </location>
</feature>
<dbReference type="InterPro" id="IPR039896">
    <property type="entry name" value="Red-like"/>
</dbReference>
<keyword evidence="2" id="KW-0539">Nucleus</keyword>
<feature type="compositionally biased region" description="Acidic residues" evidence="4">
    <location>
        <begin position="275"/>
        <end position="286"/>
    </location>
</feature>
<evidence type="ECO:0000256" key="1">
    <source>
        <dbReference type="ARBA" id="ARBA00004123"/>
    </source>
</evidence>
<feature type="compositionally biased region" description="Polar residues" evidence="4">
    <location>
        <begin position="1"/>
        <end position="23"/>
    </location>
</feature>
<proteinExistence type="predicted"/>
<evidence type="ECO:0000256" key="4">
    <source>
        <dbReference type="SAM" id="MobiDB-lite"/>
    </source>
</evidence>
<feature type="compositionally biased region" description="Basic and acidic residues" evidence="4">
    <location>
        <begin position="399"/>
        <end position="428"/>
    </location>
</feature>
<feature type="coiled-coil region" evidence="3">
    <location>
        <begin position="72"/>
        <end position="99"/>
    </location>
</feature>
<keyword evidence="3" id="KW-0175">Coiled coil</keyword>
<evidence type="ECO:0000313" key="6">
    <source>
        <dbReference type="EMBL" id="KIP03017.1"/>
    </source>
</evidence>
<keyword evidence="7" id="KW-1185">Reference proteome</keyword>
<organism evidence="6 7">
    <name type="scientific">Phlebiopsis gigantea (strain 11061_1 CR5-6)</name>
    <name type="common">White-rot fungus</name>
    <name type="synonym">Peniophora gigantea</name>
    <dbReference type="NCBI Taxonomy" id="745531"/>
    <lineage>
        <taxon>Eukaryota</taxon>
        <taxon>Fungi</taxon>
        <taxon>Dikarya</taxon>
        <taxon>Basidiomycota</taxon>
        <taxon>Agaricomycotina</taxon>
        <taxon>Agaricomycetes</taxon>
        <taxon>Polyporales</taxon>
        <taxon>Phanerochaetaceae</taxon>
        <taxon>Phlebiopsis</taxon>
    </lineage>
</organism>
<feature type="compositionally biased region" description="Pro residues" evidence="4">
    <location>
        <begin position="244"/>
        <end position="255"/>
    </location>
</feature>
<dbReference type="AlphaFoldDB" id="A0A0C3S1A6"/>
<dbReference type="Pfam" id="PF07808">
    <property type="entry name" value="RED_N"/>
    <property type="match status" value="1"/>
</dbReference>
<evidence type="ECO:0000256" key="2">
    <source>
        <dbReference type="ARBA" id="ARBA00023242"/>
    </source>
</evidence>
<feature type="compositionally biased region" description="Pro residues" evidence="4">
    <location>
        <begin position="329"/>
        <end position="340"/>
    </location>
</feature>
<dbReference type="HOGENOM" id="CLU_048753_0_0_1"/>
<comment type="subcellular location">
    <subcellularLocation>
        <location evidence="1">Nucleus</location>
    </subcellularLocation>
</comment>
<evidence type="ECO:0000256" key="3">
    <source>
        <dbReference type="SAM" id="Coils"/>
    </source>
</evidence>
<feature type="compositionally biased region" description="Basic residues" evidence="4">
    <location>
        <begin position="206"/>
        <end position="219"/>
    </location>
</feature>
<dbReference type="Proteomes" id="UP000053257">
    <property type="component" value="Unassembled WGS sequence"/>
</dbReference>
<sequence>MDQDSFRQLLQSGPSGTSASRSATAPRGKPSKTKKAAANASQPAFKPRTVKKNEEQYRDRASERRHGKAHDFAQVEALAEDFEARNKDLDRDTVEQQRRFLGGDSEHTILVKGLDFALLEQSKARLAEASVDDDTLEQAFVEGTSNAPKKRTREDIVKELKNKRLKGGDDSSASAVVVDTPIDDVKKTGKFKPIGLKPIGASEGKKAKKVKEGMKKKKKIATTNVDAKLNDEIKSLDALVTTPAKPPLPAEPAPEPISDNDDIFAGAGEYTGIELGDDDDIDEDNDEPPKLAQNDAASDGEIPEPQPPRVRWIDIDHPTSAPPRKSLSPPLPTPKPPSAQPPRSASTTREHEMEEGEEEAPMRLQPLASSSVPSIRELLAIDEAEEKAEKRRARKEKKKEKATLSTEEKVSRDYQRLKAYTEKKSGGK</sequence>
<protein>
    <recommendedName>
        <fullName evidence="5">RED-like N-terminal domain-containing protein</fullName>
    </recommendedName>
</protein>
<gene>
    <name evidence="6" type="ORF">PHLGIDRAFT_268850</name>
</gene>
<feature type="region of interest" description="Disordered" evidence="4">
    <location>
        <begin position="193"/>
        <end position="219"/>
    </location>
</feature>
<dbReference type="OrthoDB" id="3366823at2759"/>
<reference evidence="6 7" key="1">
    <citation type="journal article" date="2014" name="PLoS Genet.">
        <title>Analysis of the Phlebiopsis gigantea genome, transcriptome and secretome provides insight into its pioneer colonization strategies of wood.</title>
        <authorList>
            <person name="Hori C."/>
            <person name="Ishida T."/>
            <person name="Igarashi K."/>
            <person name="Samejima M."/>
            <person name="Suzuki H."/>
            <person name="Master E."/>
            <person name="Ferreira P."/>
            <person name="Ruiz-Duenas F.J."/>
            <person name="Held B."/>
            <person name="Canessa P."/>
            <person name="Larrondo L.F."/>
            <person name="Schmoll M."/>
            <person name="Druzhinina I.S."/>
            <person name="Kubicek C.P."/>
            <person name="Gaskell J.A."/>
            <person name="Kersten P."/>
            <person name="St John F."/>
            <person name="Glasner J."/>
            <person name="Sabat G."/>
            <person name="Splinter BonDurant S."/>
            <person name="Syed K."/>
            <person name="Yadav J."/>
            <person name="Mgbeahuruike A.C."/>
            <person name="Kovalchuk A."/>
            <person name="Asiegbu F.O."/>
            <person name="Lackner G."/>
            <person name="Hoffmeister D."/>
            <person name="Rencoret J."/>
            <person name="Gutierrez A."/>
            <person name="Sun H."/>
            <person name="Lindquist E."/>
            <person name="Barry K."/>
            <person name="Riley R."/>
            <person name="Grigoriev I.V."/>
            <person name="Henrissat B."/>
            <person name="Kues U."/>
            <person name="Berka R.M."/>
            <person name="Martinez A.T."/>
            <person name="Covert S.F."/>
            <person name="Blanchette R.A."/>
            <person name="Cullen D."/>
        </authorList>
    </citation>
    <scope>NUCLEOTIDE SEQUENCE [LARGE SCALE GENOMIC DNA]</scope>
    <source>
        <strain evidence="6 7">11061_1 CR5-6</strain>
    </source>
</reference>
<dbReference type="GO" id="GO:0005634">
    <property type="term" value="C:nucleus"/>
    <property type="evidence" value="ECO:0007669"/>
    <property type="project" value="UniProtKB-SubCell"/>
</dbReference>
<accession>A0A0C3S1A6</accession>
<feature type="domain" description="RED-like N-terminal" evidence="5">
    <location>
        <begin position="48"/>
        <end position="154"/>
    </location>
</feature>
<feature type="region of interest" description="Disordered" evidence="4">
    <location>
        <begin position="1"/>
        <end position="72"/>
    </location>
</feature>
<dbReference type="PANTHER" id="PTHR12765">
    <property type="entry name" value="RED PROTEIN IK FACTOR CYTOKINE IK"/>
    <property type="match status" value="1"/>
</dbReference>
<dbReference type="InterPro" id="IPR012916">
    <property type="entry name" value="RED_N"/>
</dbReference>
<feature type="compositionally biased region" description="Basic and acidic residues" evidence="4">
    <location>
        <begin position="51"/>
        <end position="72"/>
    </location>
</feature>
<evidence type="ECO:0000313" key="7">
    <source>
        <dbReference type="Proteomes" id="UP000053257"/>
    </source>
</evidence>
<dbReference type="STRING" id="745531.A0A0C3S1A6"/>